<gene>
    <name evidence="1" type="primary">tenE</name>
</gene>
<protein>
    <submittedName>
        <fullName evidence="1">TenE</fullName>
    </submittedName>
</protein>
<dbReference type="AlphaFoldDB" id="B2KYG2"/>
<dbReference type="Pfam" id="PF19155">
    <property type="entry name" value="DUF5837"/>
    <property type="match status" value="1"/>
</dbReference>
<dbReference type="InterPro" id="IPR044050">
    <property type="entry name" value="DUF5837"/>
</dbReference>
<proteinExistence type="predicted"/>
<sequence>MDKKNILPQQGKPVIRITTGQLPSFLAELSEEALGDAGVGASATGCMCAYDGAGASATGCMCAYDGAGASATACACAYDGAGASATACACAYE</sequence>
<dbReference type="EMBL" id="EU290741">
    <property type="protein sequence ID" value="ACA04484.1"/>
    <property type="molecule type" value="Genomic_DNA"/>
</dbReference>
<name>B2KYG2_9NOSO</name>
<accession>B2KYG2</accession>
<evidence type="ECO:0000313" key="1">
    <source>
        <dbReference type="EMBL" id="ACA04484.1"/>
    </source>
</evidence>
<dbReference type="NCBIfam" id="TIGR03678">
    <property type="entry name" value="het_cyc_patell"/>
    <property type="match status" value="1"/>
</dbReference>
<dbReference type="InterPro" id="IPR022264">
    <property type="entry name" value="Microcy/ptell_bactrcn_lead_pep"/>
</dbReference>
<organism evidence="1">
    <name type="scientific">Nostoc spongiaeforme var. tenue str. Carmeli</name>
    <dbReference type="NCBI Taxonomy" id="503013"/>
    <lineage>
        <taxon>Bacteria</taxon>
        <taxon>Bacillati</taxon>
        <taxon>Cyanobacteriota</taxon>
        <taxon>Cyanophyceae</taxon>
        <taxon>Nostocales</taxon>
        <taxon>Nostocaceae</taxon>
        <taxon>Nostoc</taxon>
    </lineage>
</organism>
<reference evidence="1" key="1">
    <citation type="journal article" date="2008" name="Nat. Chem. Biol.">
        <title>A global assembly line for cyanobactins.</title>
        <authorList>
            <person name="Donia M.S."/>
            <person name="Ravel J."/>
            <person name="Schmidt E.W."/>
        </authorList>
    </citation>
    <scope>NUCLEOTIDE SEQUENCE</scope>
    <source>
        <strain evidence="1">Carmeli</strain>
    </source>
</reference>